<dbReference type="AlphaFoldDB" id="A0A1Y0Y7V7"/>
<accession>A0A1Y0Y7V7</accession>
<name>A0A1Y0Y7V7_ACEPA</name>
<protein>
    <submittedName>
        <fullName evidence="1">Uncharacterized protein</fullName>
    </submittedName>
</protein>
<dbReference type="EMBL" id="CP021509">
    <property type="protein sequence ID" value="ARW47065.1"/>
    <property type="molecule type" value="Genomic_DNA"/>
</dbReference>
<evidence type="ECO:0000313" key="2">
    <source>
        <dbReference type="Proteomes" id="UP000196205"/>
    </source>
</evidence>
<gene>
    <name evidence="1" type="ORF">S1001342_00708</name>
</gene>
<evidence type="ECO:0000313" key="1">
    <source>
        <dbReference type="EMBL" id="ARW47065.1"/>
    </source>
</evidence>
<reference evidence="1 2" key="1">
    <citation type="submission" date="2017-05" db="EMBL/GenBank/DDBJ databases">
        <title>Genome sequence of Acetobacter pasteurianus subsp. pasteurianus strain SRCM101342.</title>
        <authorList>
            <person name="Cho S.H."/>
        </authorList>
    </citation>
    <scope>NUCLEOTIDE SEQUENCE [LARGE SCALE GENOMIC DNA]</scope>
    <source>
        <strain evidence="1 2">SRCM101342</strain>
    </source>
</reference>
<sequence>MVMTGPGWNLKPGDKSHMIIRFPEQANIEISGINSQKGIKSAISWKDLGDFLMEIKHSKYAQIDFMVSYQPWDLSAGDIANAFSAMRACTQEIK</sequence>
<organism evidence="1 2">
    <name type="scientific">Acetobacter pasteurianus subsp. pasteurianus</name>
    <dbReference type="NCBI Taxonomy" id="481145"/>
    <lineage>
        <taxon>Bacteria</taxon>
        <taxon>Pseudomonadati</taxon>
        <taxon>Pseudomonadota</taxon>
        <taxon>Alphaproteobacteria</taxon>
        <taxon>Acetobacterales</taxon>
        <taxon>Acetobacteraceae</taxon>
        <taxon>Acetobacter</taxon>
    </lineage>
</organism>
<dbReference type="Proteomes" id="UP000196205">
    <property type="component" value="Chromosome"/>
</dbReference>
<proteinExistence type="predicted"/>